<dbReference type="OrthoDB" id="3400969at2"/>
<evidence type="ECO:0000259" key="2">
    <source>
        <dbReference type="Pfam" id="PF14016"/>
    </source>
</evidence>
<comment type="caution">
    <text evidence="3">The sequence shown here is derived from an EMBL/GenBank/DDBJ whole genome shotgun (WGS) entry which is preliminary data.</text>
</comment>
<dbReference type="InterPro" id="IPR025326">
    <property type="entry name" value="DUF4232"/>
</dbReference>
<evidence type="ECO:0000256" key="1">
    <source>
        <dbReference type="SAM" id="MobiDB-lite"/>
    </source>
</evidence>
<feature type="region of interest" description="Disordered" evidence="1">
    <location>
        <begin position="23"/>
        <end position="61"/>
    </location>
</feature>
<feature type="compositionally biased region" description="Low complexity" evidence="1">
    <location>
        <begin position="23"/>
        <end position="37"/>
    </location>
</feature>
<evidence type="ECO:0000313" key="4">
    <source>
        <dbReference type="Proteomes" id="UP000283128"/>
    </source>
</evidence>
<dbReference type="AlphaFoldDB" id="A0A437P7H3"/>
<feature type="domain" description="DUF4232" evidence="2">
    <location>
        <begin position="108"/>
        <end position="231"/>
    </location>
</feature>
<feature type="compositionally biased region" description="Pro residues" evidence="1">
    <location>
        <begin position="49"/>
        <end position="59"/>
    </location>
</feature>
<evidence type="ECO:0000313" key="3">
    <source>
        <dbReference type="EMBL" id="RVU18240.1"/>
    </source>
</evidence>
<gene>
    <name evidence="3" type="ORF">EOT10_32180</name>
</gene>
<dbReference type="Proteomes" id="UP000283128">
    <property type="component" value="Unassembled WGS sequence"/>
</dbReference>
<keyword evidence="4" id="KW-1185">Reference proteome</keyword>
<reference evidence="3 4" key="1">
    <citation type="submission" date="2019-01" db="EMBL/GenBank/DDBJ databases">
        <title>Genome sequences of Streptomyces and Rhizobium isolates collected from root and soil.</title>
        <authorList>
            <person name="Chhettri S."/>
            <person name="Sevigny J.L."/>
            <person name="Sen A."/>
            <person name="Ennis N."/>
            <person name="Tisa L."/>
        </authorList>
    </citation>
    <scope>NUCLEOTIDE SEQUENCE [LARGE SCALE GENOMIC DNA]</scope>
    <source>
        <strain evidence="3 4">San01</strain>
    </source>
</reference>
<accession>A0A437P7H3</accession>
<organism evidence="3 4">
    <name type="scientific">Streptomyces antnestii</name>
    <dbReference type="NCBI Taxonomy" id="2494256"/>
    <lineage>
        <taxon>Bacteria</taxon>
        <taxon>Bacillati</taxon>
        <taxon>Actinomycetota</taxon>
        <taxon>Actinomycetes</taxon>
        <taxon>Kitasatosporales</taxon>
        <taxon>Streptomycetaceae</taxon>
        <taxon>Streptomyces</taxon>
    </lineage>
</organism>
<sequence length="235" mass="24672">MLVRAPGSKVLLGLEGLRAIAVPAPSGRSAPPSGWGSVPRQRHTASRTPAPPGRVPPDTGPTSFTAAKVYIMITISGRATALVSAALLAATGVSVGTTAQARPRTPTCHVAQLHLSIGQATGGAGSVFHTIRFTNISQHTCVLRGYPGVSLLNRHHHQIGAPATRNPHPVSTVFVHPHHSAFATIRTNNPSVVPTCRPTSTFIRVFPPASFQSVLIPFHLKACGVFQVNPVQSTR</sequence>
<dbReference type="EMBL" id="RZYA01000021">
    <property type="protein sequence ID" value="RVU18240.1"/>
    <property type="molecule type" value="Genomic_DNA"/>
</dbReference>
<dbReference type="Pfam" id="PF14016">
    <property type="entry name" value="DUF4232"/>
    <property type="match status" value="1"/>
</dbReference>
<protein>
    <submittedName>
        <fullName evidence="3">DUF4232 domain-containing protein</fullName>
    </submittedName>
</protein>
<proteinExistence type="predicted"/>
<name>A0A437P7H3_9ACTN</name>